<dbReference type="EMBL" id="BPUS01000021">
    <property type="protein sequence ID" value="GJH29300.1"/>
    <property type="molecule type" value="Genomic_DNA"/>
</dbReference>
<comment type="caution">
    <text evidence="2">The sequence shown here is derived from an EMBL/GenBank/DDBJ whole genome shotgun (WGS) entry which is preliminary data.</text>
</comment>
<dbReference type="Proteomes" id="UP001055111">
    <property type="component" value="Unassembled WGS sequence"/>
</dbReference>
<evidence type="ECO:0000313" key="2">
    <source>
        <dbReference type="EMBL" id="GJH29300.1"/>
    </source>
</evidence>
<protein>
    <submittedName>
        <fullName evidence="2">Uncharacterized protein</fullName>
    </submittedName>
</protein>
<dbReference type="AlphaFoldDB" id="A0AA37IMY5"/>
<accession>A0AA37IMY5</accession>
<reference evidence="2" key="1">
    <citation type="submission" date="2022-09" db="EMBL/GenBank/DDBJ databases">
        <title>Isolation and characterization of 3-chlorobenzoate degrading bacteria from soils in Shizuoka.</title>
        <authorList>
            <person name="Ifat A."/>
            <person name="Ogawa N."/>
            <person name="Kimbara K."/>
            <person name="Moriuchi R."/>
            <person name="Dohra H."/>
            <person name="Shintani M."/>
        </authorList>
    </citation>
    <scope>NUCLEOTIDE SEQUENCE</scope>
    <source>
        <strain evidence="2">19CS4-2</strain>
    </source>
</reference>
<evidence type="ECO:0000313" key="3">
    <source>
        <dbReference type="Proteomes" id="UP001055111"/>
    </source>
</evidence>
<gene>
    <name evidence="2" type="ORF">CBA19CS42_32310</name>
</gene>
<evidence type="ECO:0000256" key="1">
    <source>
        <dbReference type="SAM" id="MobiDB-lite"/>
    </source>
</evidence>
<feature type="compositionally biased region" description="Basic and acidic residues" evidence="1">
    <location>
        <begin position="184"/>
        <end position="195"/>
    </location>
</feature>
<dbReference type="RefSeq" id="WP_238216525.1">
    <property type="nucleotide sequence ID" value="NZ_BPUS01000021.1"/>
</dbReference>
<organism evidence="2 3">
    <name type="scientific">Caballeronia novacaledonica</name>
    <dbReference type="NCBI Taxonomy" id="1544861"/>
    <lineage>
        <taxon>Bacteria</taxon>
        <taxon>Pseudomonadati</taxon>
        <taxon>Pseudomonadota</taxon>
        <taxon>Betaproteobacteria</taxon>
        <taxon>Burkholderiales</taxon>
        <taxon>Burkholderiaceae</taxon>
        <taxon>Caballeronia</taxon>
    </lineage>
</organism>
<feature type="region of interest" description="Disordered" evidence="1">
    <location>
        <begin position="161"/>
        <end position="195"/>
    </location>
</feature>
<proteinExistence type="predicted"/>
<sequence>MDEMNAELGIDDEASEVILRQAEVSEREFICSTTVDDIDDFAARLPNLLKELVPQMAVTRLSAGRLERKSWVRRLESVPILAVHRMNGAILLLTKRRSPITGRELRPVPPRKSAKLASMVAACCAPTCLTFPLRPVINVSGERVAYLALMTASGRYSRPRLEVTQRSQHAQVRKAHDRGSGQMLERDSAVQEEIR</sequence>
<name>A0AA37IMY5_9BURK</name>